<dbReference type="Proteomes" id="UP001198571">
    <property type="component" value="Unassembled WGS sequence"/>
</dbReference>
<evidence type="ECO:0000256" key="1">
    <source>
        <dbReference type="SAM" id="SignalP"/>
    </source>
</evidence>
<organism evidence="2 3">
    <name type="scientific">Pseudogemmobacter faecipullorum</name>
    <dbReference type="NCBI Taxonomy" id="2755041"/>
    <lineage>
        <taxon>Bacteria</taxon>
        <taxon>Pseudomonadati</taxon>
        <taxon>Pseudomonadota</taxon>
        <taxon>Alphaproteobacteria</taxon>
        <taxon>Rhodobacterales</taxon>
        <taxon>Paracoccaceae</taxon>
        <taxon>Pseudogemmobacter</taxon>
    </lineage>
</organism>
<sequence>MLKVVGALALLAGFSAPALADFTLDLTPGEIRKASGETIVREMLVGDEAAIYASICHEGQKAFIDGDMPLLTRNKGTGHKLKAKKMPGGSFEVSIIKGEDILETEQEFIISLLRRGRDYPCPNFSEDAGRYFPITAFNGVNSASELIGQAQQKNTD</sequence>
<keyword evidence="1" id="KW-0732">Signal</keyword>
<comment type="caution">
    <text evidence="2">The sequence shown here is derived from an EMBL/GenBank/DDBJ whole genome shotgun (WGS) entry which is preliminary data.</text>
</comment>
<name>A0ABS8CS71_9RHOB</name>
<proteinExistence type="predicted"/>
<evidence type="ECO:0000313" key="3">
    <source>
        <dbReference type="Proteomes" id="UP001198571"/>
    </source>
</evidence>
<reference evidence="2 3" key="1">
    <citation type="submission" date="2020-07" db="EMBL/GenBank/DDBJ databases">
        <title>Pseudogemmobacter sp. nov., isolated from poultry manure in Taiwan.</title>
        <authorList>
            <person name="Lin S.-Y."/>
            <person name="Tang Y.-S."/>
            <person name="Young C.-C."/>
        </authorList>
    </citation>
    <scope>NUCLEOTIDE SEQUENCE [LARGE SCALE GENOMIC DNA]</scope>
    <source>
        <strain evidence="2 3">CC-YST710</strain>
    </source>
</reference>
<feature type="signal peptide" evidence="1">
    <location>
        <begin position="1"/>
        <end position="20"/>
    </location>
</feature>
<protein>
    <submittedName>
        <fullName evidence="2">Uncharacterized protein</fullName>
    </submittedName>
</protein>
<dbReference type="RefSeq" id="WP_226937673.1">
    <property type="nucleotide sequence ID" value="NZ_JACDXX010000035.1"/>
</dbReference>
<evidence type="ECO:0000313" key="2">
    <source>
        <dbReference type="EMBL" id="MCB5412248.1"/>
    </source>
</evidence>
<accession>A0ABS8CS71</accession>
<dbReference type="EMBL" id="JACDXX010000035">
    <property type="protein sequence ID" value="MCB5412248.1"/>
    <property type="molecule type" value="Genomic_DNA"/>
</dbReference>
<gene>
    <name evidence="2" type="ORF">H0485_19945</name>
</gene>
<keyword evidence="3" id="KW-1185">Reference proteome</keyword>
<feature type="chain" id="PRO_5045131431" evidence="1">
    <location>
        <begin position="21"/>
        <end position="156"/>
    </location>
</feature>